<comment type="subcellular location">
    <subcellularLocation>
        <location evidence="1">Cell envelope</location>
    </subcellularLocation>
</comment>
<name>A0ABV7WQH8_9GAMM</name>
<evidence type="ECO:0000256" key="1">
    <source>
        <dbReference type="ARBA" id="ARBA00004196"/>
    </source>
</evidence>
<sequence length="440" mass="49133">MNIRHWLSTIVFCFLNQLVLAQSLPKPLTDDAFLPVSLEAAKLGQLLFYDKILSGNKNIACATCHHPDFGSSDGLSLGIGEGGDGIGAMRSFGSGHLKAERRVPRNAPALWNIGAREFTHLFHDGRVSRDTLFASGFNSPAEEFLPIGLTDLVAVQAMFPLASDVEMAGDKNENEMPGAVRRRIDYGWQIMVQRIVSFPEYVDLFIDAFDDVEQSSDITMVHIANAISAFERFEFRADESPFDDYLRGDTAALNEEQKKGMALFYGSANCAICHAGALQTDHDFHNIALPFLGPGRTRQFDYKARDMGRINETDLAEDAYKFRTPSLRNVTETGPYGHNGAYNSLAEIVMHHTDPKTYFKNYRLDLATLPKAEHIRPDDILWHDKQEQQRLFSTVTNIPVTVNPSDMPFIMAFLKALTDKESLRGRLGVPERVPSGLKVD</sequence>
<dbReference type="InterPro" id="IPR009056">
    <property type="entry name" value="Cyt_c-like_dom"/>
</dbReference>
<evidence type="ECO:0000256" key="5">
    <source>
        <dbReference type="ARBA" id="ARBA00023002"/>
    </source>
</evidence>
<dbReference type="InterPro" id="IPR036909">
    <property type="entry name" value="Cyt_c-like_dom_sf"/>
</dbReference>
<organism evidence="10 11">
    <name type="scientific">Reinekea marina</name>
    <dbReference type="NCBI Taxonomy" id="1310421"/>
    <lineage>
        <taxon>Bacteria</taxon>
        <taxon>Pseudomonadati</taxon>
        <taxon>Pseudomonadota</taxon>
        <taxon>Gammaproteobacteria</taxon>
        <taxon>Oceanospirillales</taxon>
        <taxon>Saccharospirillaceae</taxon>
        <taxon>Reinekea</taxon>
    </lineage>
</organism>
<dbReference type="Gene3D" id="1.10.760.10">
    <property type="entry name" value="Cytochrome c-like domain"/>
    <property type="match status" value="2"/>
</dbReference>
<evidence type="ECO:0000256" key="4">
    <source>
        <dbReference type="ARBA" id="ARBA00022729"/>
    </source>
</evidence>
<proteinExistence type="predicted"/>
<evidence type="ECO:0000256" key="7">
    <source>
        <dbReference type="PROSITE-ProRule" id="PRU00433"/>
    </source>
</evidence>
<feature type="chain" id="PRO_5045101794" evidence="8">
    <location>
        <begin position="22"/>
        <end position="440"/>
    </location>
</feature>
<dbReference type="PANTHER" id="PTHR30600">
    <property type="entry name" value="CYTOCHROME C PEROXIDASE-RELATED"/>
    <property type="match status" value="1"/>
</dbReference>
<evidence type="ECO:0000313" key="11">
    <source>
        <dbReference type="Proteomes" id="UP001595710"/>
    </source>
</evidence>
<dbReference type="RefSeq" id="WP_290280211.1">
    <property type="nucleotide sequence ID" value="NZ_JAUFQI010000001.1"/>
</dbReference>
<keyword evidence="2 7" id="KW-0349">Heme</keyword>
<gene>
    <name evidence="10" type="ORF">ACFOND_05390</name>
</gene>
<accession>A0ABV7WQH8</accession>
<keyword evidence="4 8" id="KW-0732">Signal</keyword>
<keyword evidence="3 7" id="KW-0479">Metal-binding</keyword>
<dbReference type="EMBL" id="JBHRYN010000007">
    <property type="protein sequence ID" value="MFC3701071.1"/>
    <property type="molecule type" value="Genomic_DNA"/>
</dbReference>
<feature type="domain" description="Cytochrome c" evidence="9">
    <location>
        <begin position="255"/>
        <end position="418"/>
    </location>
</feature>
<evidence type="ECO:0000256" key="2">
    <source>
        <dbReference type="ARBA" id="ARBA00022617"/>
    </source>
</evidence>
<evidence type="ECO:0000259" key="9">
    <source>
        <dbReference type="PROSITE" id="PS51007"/>
    </source>
</evidence>
<dbReference type="InterPro" id="IPR004852">
    <property type="entry name" value="Di-haem_cyt_c_peroxidsae"/>
</dbReference>
<dbReference type="PANTHER" id="PTHR30600:SF10">
    <property type="entry name" value="BLL6722 PROTEIN"/>
    <property type="match status" value="1"/>
</dbReference>
<evidence type="ECO:0000256" key="6">
    <source>
        <dbReference type="ARBA" id="ARBA00023004"/>
    </source>
</evidence>
<keyword evidence="6 7" id="KW-0408">Iron</keyword>
<dbReference type="SUPFAM" id="SSF46626">
    <property type="entry name" value="Cytochrome c"/>
    <property type="match status" value="2"/>
</dbReference>
<reference evidence="11" key="1">
    <citation type="journal article" date="2019" name="Int. J. Syst. Evol. Microbiol.">
        <title>The Global Catalogue of Microorganisms (GCM) 10K type strain sequencing project: providing services to taxonomists for standard genome sequencing and annotation.</title>
        <authorList>
            <consortium name="The Broad Institute Genomics Platform"/>
            <consortium name="The Broad Institute Genome Sequencing Center for Infectious Disease"/>
            <person name="Wu L."/>
            <person name="Ma J."/>
        </authorList>
    </citation>
    <scope>NUCLEOTIDE SEQUENCE [LARGE SCALE GENOMIC DNA]</scope>
    <source>
        <strain evidence="11">CECT 8288</strain>
    </source>
</reference>
<evidence type="ECO:0000256" key="3">
    <source>
        <dbReference type="ARBA" id="ARBA00022723"/>
    </source>
</evidence>
<protein>
    <submittedName>
        <fullName evidence="10">Cytochrome-c peroxidase</fullName>
    </submittedName>
</protein>
<feature type="signal peptide" evidence="8">
    <location>
        <begin position="1"/>
        <end position="21"/>
    </location>
</feature>
<dbReference type="GO" id="GO:0004601">
    <property type="term" value="F:peroxidase activity"/>
    <property type="evidence" value="ECO:0007669"/>
    <property type="project" value="UniProtKB-KW"/>
</dbReference>
<evidence type="ECO:0000256" key="8">
    <source>
        <dbReference type="SAM" id="SignalP"/>
    </source>
</evidence>
<dbReference type="Pfam" id="PF03150">
    <property type="entry name" value="CCP_MauG"/>
    <property type="match status" value="1"/>
</dbReference>
<keyword evidence="5" id="KW-0560">Oxidoreductase</keyword>
<dbReference type="PROSITE" id="PS51007">
    <property type="entry name" value="CYTC"/>
    <property type="match status" value="1"/>
</dbReference>
<comment type="caution">
    <text evidence="10">The sequence shown here is derived from an EMBL/GenBank/DDBJ whole genome shotgun (WGS) entry which is preliminary data.</text>
</comment>
<keyword evidence="10" id="KW-0575">Peroxidase</keyword>
<keyword evidence="11" id="KW-1185">Reference proteome</keyword>
<evidence type="ECO:0000313" key="10">
    <source>
        <dbReference type="EMBL" id="MFC3701071.1"/>
    </source>
</evidence>
<dbReference type="InterPro" id="IPR051395">
    <property type="entry name" value="Cytochrome_c_Peroxidase/MauG"/>
</dbReference>
<dbReference type="Proteomes" id="UP001595710">
    <property type="component" value="Unassembled WGS sequence"/>
</dbReference>